<dbReference type="EMBL" id="CP114014">
    <property type="protein sequence ID" value="XAY04948.1"/>
    <property type="molecule type" value="Genomic_DNA"/>
</dbReference>
<sequence length="215" mass="22129">MRVLPTLLAAGAAVLATAALADAQSGGAGPSGTTSTGTGTTGTTTTGTTTTGTGTTSTTTPAGPENPGQKFFLDALIKDTKTVSNIRTALRSGAAIVDPATQYADLTGDGKQDAIVRVHSAGAAGVTAVYVFATDGAPKGALRVLFRTQALYRAVTTEADGNRLQIDEPKYSAGDDVCCASKLTRRRYKFSKKSRTFTRTSMETISVSGDAPRRR</sequence>
<evidence type="ECO:0000313" key="3">
    <source>
        <dbReference type="EMBL" id="XAY04948.1"/>
    </source>
</evidence>
<feature type="region of interest" description="Disordered" evidence="1">
    <location>
        <begin position="23"/>
        <end position="68"/>
    </location>
</feature>
<organism evidence="3">
    <name type="scientific">Paraconexibacter sp. AEG42_29</name>
    <dbReference type="NCBI Taxonomy" id="2997339"/>
    <lineage>
        <taxon>Bacteria</taxon>
        <taxon>Bacillati</taxon>
        <taxon>Actinomycetota</taxon>
        <taxon>Thermoleophilia</taxon>
        <taxon>Solirubrobacterales</taxon>
        <taxon>Paraconexibacteraceae</taxon>
        <taxon>Paraconexibacter</taxon>
    </lineage>
</organism>
<name>A0AAU7ATF2_9ACTN</name>
<keyword evidence="2" id="KW-0732">Signal</keyword>
<gene>
    <name evidence="3" type="ORF">DSM112329_01786</name>
</gene>
<accession>A0AAU7ATF2</accession>
<proteinExistence type="predicted"/>
<protein>
    <recommendedName>
        <fullName evidence="4">VCBS repeat-containing protein</fullName>
    </recommendedName>
</protein>
<feature type="chain" id="PRO_5044008756" description="VCBS repeat-containing protein" evidence="2">
    <location>
        <begin position="22"/>
        <end position="215"/>
    </location>
</feature>
<dbReference type="AlphaFoldDB" id="A0AAU7ATF2"/>
<dbReference type="KEGG" id="parq:DSM112329_01786"/>
<feature type="signal peptide" evidence="2">
    <location>
        <begin position="1"/>
        <end position="21"/>
    </location>
</feature>
<dbReference type="RefSeq" id="WP_354701471.1">
    <property type="nucleotide sequence ID" value="NZ_CP114014.1"/>
</dbReference>
<reference evidence="3" key="1">
    <citation type="submission" date="2022-12" db="EMBL/GenBank/DDBJ databases">
        <title>Paraconexibacter alkalitolerans sp. nov. and Baekduia alba sp. nov., isolated from soil and emended description of the genera Paraconexibacter (Chun et al., 2020) and Baekduia (An et al., 2020).</title>
        <authorList>
            <person name="Vieira S."/>
            <person name="Huber K.J."/>
            <person name="Geppert A."/>
            <person name="Wolf J."/>
            <person name="Neumann-Schaal M."/>
            <person name="Muesken M."/>
            <person name="Overmann J."/>
        </authorList>
    </citation>
    <scope>NUCLEOTIDE SEQUENCE</scope>
    <source>
        <strain evidence="3">AEG42_29</strain>
    </source>
</reference>
<evidence type="ECO:0008006" key="4">
    <source>
        <dbReference type="Google" id="ProtNLM"/>
    </source>
</evidence>
<feature type="compositionally biased region" description="Low complexity" evidence="1">
    <location>
        <begin position="23"/>
        <end position="63"/>
    </location>
</feature>
<evidence type="ECO:0000256" key="1">
    <source>
        <dbReference type="SAM" id="MobiDB-lite"/>
    </source>
</evidence>
<evidence type="ECO:0000256" key="2">
    <source>
        <dbReference type="SAM" id="SignalP"/>
    </source>
</evidence>